<proteinExistence type="predicted"/>
<dbReference type="Proteomes" id="UP001208570">
    <property type="component" value="Unassembled WGS sequence"/>
</dbReference>
<gene>
    <name evidence="2" type="ORF">LSH36_191g01047</name>
</gene>
<accession>A0AAD9JQN8</accession>
<evidence type="ECO:0000256" key="1">
    <source>
        <dbReference type="SAM" id="MobiDB-lite"/>
    </source>
</evidence>
<keyword evidence="3" id="KW-1185">Reference proteome</keyword>
<evidence type="ECO:0000313" key="2">
    <source>
        <dbReference type="EMBL" id="KAK2157439.1"/>
    </source>
</evidence>
<comment type="caution">
    <text evidence="2">The sequence shown here is derived from an EMBL/GenBank/DDBJ whole genome shotgun (WGS) entry which is preliminary data.</text>
</comment>
<dbReference type="EMBL" id="JAODUP010000191">
    <property type="protein sequence ID" value="KAK2157439.1"/>
    <property type="molecule type" value="Genomic_DNA"/>
</dbReference>
<feature type="compositionally biased region" description="Basic and acidic residues" evidence="1">
    <location>
        <begin position="121"/>
        <end position="130"/>
    </location>
</feature>
<feature type="compositionally biased region" description="Low complexity" evidence="1">
    <location>
        <begin position="93"/>
        <end position="104"/>
    </location>
</feature>
<evidence type="ECO:0008006" key="4">
    <source>
        <dbReference type="Google" id="ProtNLM"/>
    </source>
</evidence>
<sequence>MSRPRPDHSRVGVECIRSDGTPSCGDRMTAQLVGVVRGAAGRANPHPGEPRVAATLDATICPRGRATAGVRPGGGSRGSRSYRTGQYVIGSYRPGSGARGSARPGRPPKRATLGGSPDSFENLKKSRTDGEFYPPVPGRIVDPKKSPLFPNGYHFAPYHLPFMSPLAHPAMMNLAMANHLGMRPDMMHAREMLPADLSTRRHHEDKPEVQKPIEHPGIVSDNEKPLNLGIQRREDPRPEMTGLPHNGHPDLLANGQFVHRPQIPGQEESELDDDLSDDEDMMETDEMEGSNNSADYSFKKTLEAHVKNIGMTIQPHHPVTGAENSGNSAIETLLMNILGLLKVAIENARLMEEQTKQEKSK</sequence>
<dbReference type="AlphaFoldDB" id="A0AAD9JQN8"/>
<evidence type="ECO:0000313" key="3">
    <source>
        <dbReference type="Proteomes" id="UP001208570"/>
    </source>
</evidence>
<feature type="compositionally biased region" description="Basic and acidic residues" evidence="1">
    <location>
        <begin position="1"/>
        <end position="11"/>
    </location>
</feature>
<feature type="region of interest" description="Disordered" evidence="1">
    <location>
        <begin position="64"/>
        <end position="138"/>
    </location>
</feature>
<name>A0AAD9JQN8_9ANNE</name>
<organism evidence="2 3">
    <name type="scientific">Paralvinella palmiformis</name>
    <dbReference type="NCBI Taxonomy" id="53620"/>
    <lineage>
        <taxon>Eukaryota</taxon>
        <taxon>Metazoa</taxon>
        <taxon>Spiralia</taxon>
        <taxon>Lophotrochozoa</taxon>
        <taxon>Annelida</taxon>
        <taxon>Polychaeta</taxon>
        <taxon>Sedentaria</taxon>
        <taxon>Canalipalpata</taxon>
        <taxon>Terebellida</taxon>
        <taxon>Terebelliformia</taxon>
        <taxon>Alvinellidae</taxon>
        <taxon>Paralvinella</taxon>
    </lineage>
</organism>
<protein>
    <recommendedName>
        <fullName evidence="4">Dachshund</fullName>
    </recommendedName>
</protein>
<feature type="region of interest" description="Disordered" evidence="1">
    <location>
        <begin position="1"/>
        <end position="26"/>
    </location>
</feature>
<reference evidence="2" key="1">
    <citation type="journal article" date="2023" name="Mol. Biol. Evol.">
        <title>Third-Generation Sequencing Reveals the Adaptive Role of the Epigenome in Three Deep-Sea Polychaetes.</title>
        <authorList>
            <person name="Perez M."/>
            <person name="Aroh O."/>
            <person name="Sun Y."/>
            <person name="Lan Y."/>
            <person name="Juniper S.K."/>
            <person name="Young C.R."/>
            <person name="Angers B."/>
            <person name="Qian P.Y."/>
        </authorList>
    </citation>
    <scope>NUCLEOTIDE SEQUENCE</scope>
    <source>
        <strain evidence="2">P08H-3</strain>
    </source>
</reference>